<reference evidence="3" key="1">
    <citation type="submission" date="2023-08" db="EMBL/GenBank/DDBJ databases">
        <authorList>
            <person name="Audoor S."/>
            <person name="Bilcke G."/>
        </authorList>
    </citation>
    <scope>NUCLEOTIDE SEQUENCE</scope>
</reference>
<gene>
    <name evidence="3" type="ORF">CYCCA115_LOCUS8508</name>
</gene>
<comment type="caution">
    <text evidence="3">The sequence shown here is derived from an EMBL/GenBank/DDBJ whole genome shotgun (WGS) entry which is preliminary data.</text>
</comment>
<keyword evidence="4" id="KW-1185">Reference proteome</keyword>
<accession>A0AAD2CR70</accession>
<keyword evidence="2" id="KW-0732">Signal</keyword>
<evidence type="ECO:0000313" key="4">
    <source>
        <dbReference type="Proteomes" id="UP001295423"/>
    </source>
</evidence>
<evidence type="ECO:0000256" key="2">
    <source>
        <dbReference type="SAM" id="SignalP"/>
    </source>
</evidence>
<feature type="region of interest" description="Disordered" evidence="1">
    <location>
        <begin position="147"/>
        <end position="168"/>
    </location>
</feature>
<evidence type="ECO:0000313" key="3">
    <source>
        <dbReference type="EMBL" id="CAJ1943571.1"/>
    </source>
</evidence>
<name>A0AAD2CR70_9STRA</name>
<dbReference type="InterPro" id="IPR016621">
    <property type="entry name" value="UCP014543"/>
</dbReference>
<feature type="signal peptide" evidence="2">
    <location>
        <begin position="1"/>
        <end position="18"/>
    </location>
</feature>
<dbReference type="EMBL" id="CAKOGP040001113">
    <property type="protein sequence ID" value="CAJ1943571.1"/>
    <property type="molecule type" value="Genomic_DNA"/>
</dbReference>
<feature type="compositionally biased region" description="Basic and acidic residues" evidence="1">
    <location>
        <begin position="147"/>
        <end position="156"/>
    </location>
</feature>
<organism evidence="3 4">
    <name type="scientific">Cylindrotheca closterium</name>
    <dbReference type="NCBI Taxonomy" id="2856"/>
    <lineage>
        <taxon>Eukaryota</taxon>
        <taxon>Sar</taxon>
        <taxon>Stramenopiles</taxon>
        <taxon>Ochrophyta</taxon>
        <taxon>Bacillariophyta</taxon>
        <taxon>Bacillariophyceae</taxon>
        <taxon>Bacillariophycidae</taxon>
        <taxon>Bacillariales</taxon>
        <taxon>Bacillariaceae</taxon>
        <taxon>Cylindrotheca</taxon>
    </lineage>
</organism>
<evidence type="ECO:0000256" key="1">
    <source>
        <dbReference type="SAM" id="MobiDB-lite"/>
    </source>
</evidence>
<feature type="chain" id="PRO_5042021556" evidence="2">
    <location>
        <begin position="19"/>
        <end position="239"/>
    </location>
</feature>
<proteinExistence type="predicted"/>
<sequence>MFQKSIILLALTLHSISGFGLQSFSSISRSSTNGHGRKRSPQIQTSSGISSSLKMGLLDKISKAFLQERDGDFVKLQDSDDAAESLGPAILLYNIPAGILDEELEDMLEDGAPKSSKKGVTLQRIPDMNDPLLELTLEEALVRVLDDKDDSDRDESSSSSDNSSLVAPIEAVNRGTPVMIFSGFPNAEMMASYNIIAEEIFRENGGRAACAKAVPNALPKPLRQVVEEISGDHQNALAM</sequence>
<protein>
    <submittedName>
        <fullName evidence="3">Uncharacterized protein</fullName>
    </submittedName>
</protein>
<dbReference type="AlphaFoldDB" id="A0AAD2CR70"/>
<dbReference type="Pfam" id="PF12646">
    <property type="entry name" value="DUF3783"/>
    <property type="match status" value="1"/>
</dbReference>
<dbReference type="Proteomes" id="UP001295423">
    <property type="component" value="Unassembled WGS sequence"/>
</dbReference>